<dbReference type="InterPro" id="IPR050490">
    <property type="entry name" value="Bact_solute-bd_prot1"/>
</dbReference>
<protein>
    <submittedName>
        <fullName evidence="6">Sugar ABC transporter substrate-binding protein</fullName>
    </submittedName>
</protein>
<comment type="caution">
    <text evidence="6">The sequence shown here is derived from an EMBL/GenBank/DDBJ whole genome shotgun (WGS) entry which is preliminary data.</text>
</comment>
<dbReference type="RefSeq" id="WP_238722777.1">
    <property type="nucleotide sequence ID" value="NZ_JAHQCW010000039.1"/>
</dbReference>
<evidence type="ECO:0000256" key="5">
    <source>
        <dbReference type="SAM" id="SignalP"/>
    </source>
</evidence>
<dbReference type="AlphaFoldDB" id="A0A949K0K4"/>
<dbReference type="PANTHER" id="PTHR43649:SF34">
    <property type="entry name" value="ABC TRANSPORTER PERIPLASMIC-BINDING PROTEIN YCJN-RELATED"/>
    <property type="match status" value="1"/>
</dbReference>
<dbReference type="Gene3D" id="3.40.190.10">
    <property type="entry name" value="Periplasmic binding protein-like II"/>
    <property type="match status" value="2"/>
</dbReference>
<dbReference type="SUPFAM" id="SSF53850">
    <property type="entry name" value="Periplasmic binding protein-like II"/>
    <property type="match status" value="1"/>
</dbReference>
<name>A0A949K0K4_9FIRM</name>
<feature type="region of interest" description="Disordered" evidence="4">
    <location>
        <begin position="26"/>
        <end position="57"/>
    </location>
</feature>
<evidence type="ECO:0000256" key="2">
    <source>
        <dbReference type="ARBA" id="ARBA00022448"/>
    </source>
</evidence>
<gene>
    <name evidence="6" type="ORF">KTH89_19255</name>
</gene>
<keyword evidence="3 5" id="KW-0732">Signal</keyword>
<evidence type="ECO:0000256" key="3">
    <source>
        <dbReference type="ARBA" id="ARBA00022729"/>
    </source>
</evidence>
<sequence>MRKHVAMVLGLILLASTLYGCGQKAEESAPASDTGKAEAPAQTEEQGADENAASSDKPYEGTEIRVIFANHNWTDAVTAHLDEFTEKTGIIVKAENYAEDQLSEKLAIELTSGSSGLDVMMTRPLQEIKMFIQNGWVYDLSALKNDPEVDASDFIPSALASYEDASGACYGLPLVTERQILYYRTDLFEKAGLEVPKTMDELMAAAEKLNDPDNEVYGIVSRGLTAAAVTQFSGYLYGCGGNWVDKDGNAALNTPEAVKAFTFYGDMLRKYGPPGVLNMHWQQAAALYSQGNAAMYTDADSLYNSACGPDSTVSDVTGFAVMPTGAVYNICSWGMSIAANTKNPEASMEFVKWATSKEVATLAQSVGNSGARTSVWDDPEANKSFPPELVKVILASGDIGVETDRPQVISVGRARDAIGEVIVTAINGGDVQAAADKANATFQSIIDEDFGTK</sequence>
<reference evidence="6" key="1">
    <citation type="submission" date="2021-06" db="EMBL/GenBank/DDBJ databases">
        <title>Description of novel taxa of the family Lachnospiraceae.</title>
        <authorList>
            <person name="Chaplin A.V."/>
            <person name="Sokolova S.R."/>
            <person name="Pikina A.P."/>
            <person name="Korzhanova M."/>
            <person name="Belova V."/>
            <person name="Korostin D."/>
            <person name="Efimov B.A."/>
        </authorList>
    </citation>
    <scope>NUCLEOTIDE SEQUENCE</scope>
    <source>
        <strain evidence="6">ASD5720</strain>
    </source>
</reference>
<evidence type="ECO:0000256" key="4">
    <source>
        <dbReference type="SAM" id="MobiDB-lite"/>
    </source>
</evidence>
<keyword evidence="7" id="KW-1185">Reference proteome</keyword>
<dbReference type="PROSITE" id="PS51257">
    <property type="entry name" value="PROKAR_LIPOPROTEIN"/>
    <property type="match status" value="1"/>
</dbReference>
<dbReference type="EMBL" id="JAHQCW010000039">
    <property type="protein sequence ID" value="MBU9738683.1"/>
    <property type="molecule type" value="Genomic_DNA"/>
</dbReference>
<accession>A0A949K0K4</accession>
<evidence type="ECO:0000313" key="6">
    <source>
        <dbReference type="EMBL" id="MBU9738683.1"/>
    </source>
</evidence>
<comment type="similarity">
    <text evidence="1">Belongs to the bacterial solute-binding protein 1 family.</text>
</comment>
<dbReference type="CDD" id="cd13585">
    <property type="entry name" value="PBP2_TMBP_like"/>
    <property type="match status" value="1"/>
</dbReference>
<feature type="chain" id="PRO_5039058582" evidence="5">
    <location>
        <begin position="21"/>
        <end position="453"/>
    </location>
</feature>
<keyword evidence="2" id="KW-0813">Transport</keyword>
<dbReference type="Pfam" id="PF01547">
    <property type="entry name" value="SBP_bac_1"/>
    <property type="match status" value="1"/>
</dbReference>
<evidence type="ECO:0000313" key="7">
    <source>
        <dbReference type="Proteomes" id="UP000712157"/>
    </source>
</evidence>
<dbReference type="Proteomes" id="UP000712157">
    <property type="component" value="Unassembled WGS sequence"/>
</dbReference>
<dbReference type="PANTHER" id="PTHR43649">
    <property type="entry name" value="ARABINOSE-BINDING PROTEIN-RELATED"/>
    <property type="match status" value="1"/>
</dbReference>
<dbReference type="InterPro" id="IPR006059">
    <property type="entry name" value="SBP"/>
</dbReference>
<feature type="signal peptide" evidence="5">
    <location>
        <begin position="1"/>
        <end position="20"/>
    </location>
</feature>
<proteinExistence type="inferred from homology"/>
<organism evidence="6 7">
    <name type="scientific">Diplocloster agilis</name>
    <dbReference type="NCBI Taxonomy" id="2850323"/>
    <lineage>
        <taxon>Bacteria</taxon>
        <taxon>Bacillati</taxon>
        <taxon>Bacillota</taxon>
        <taxon>Clostridia</taxon>
        <taxon>Lachnospirales</taxon>
        <taxon>Lachnospiraceae</taxon>
        <taxon>Diplocloster</taxon>
    </lineage>
</organism>
<evidence type="ECO:0000256" key="1">
    <source>
        <dbReference type="ARBA" id="ARBA00008520"/>
    </source>
</evidence>